<feature type="transmembrane region" description="Helical" evidence="7">
    <location>
        <begin position="39"/>
        <end position="61"/>
    </location>
</feature>
<feature type="transmembrane region" description="Helical" evidence="7">
    <location>
        <begin position="127"/>
        <end position="149"/>
    </location>
</feature>
<evidence type="ECO:0000256" key="2">
    <source>
        <dbReference type="ARBA" id="ARBA00022692"/>
    </source>
</evidence>
<keyword evidence="3 7" id="KW-1133">Transmembrane helix</keyword>
<evidence type="ECO:0000256" key="7">
    <source>
        <dbReference type="SAM" id="Phobius"/>
    </source>
</evidence>
<evidence type="ECO:0000259" key="8">
    <source>
        <dbReference type="Pfam" id="PF20684"/>
    </source>
</evidence>
<dbReference type="OrthoDB" id="3728958at2759"/>
<dbReference type="GO" id="GO:0016020">
    <property type="term" value="C:membrane"/>
    <property type="evidence" value="ECO:0007669"/>
    <property type="project" value="UniProtKB-SubCell"/>
</dbReference>
<evidence type="ECO:0000313" key="9">
    <source>
        <dbReference type="EMBL" id="KAF2748686.1"/>
    </source>
</evidence>
<evidence type="ECO:0000256" key="4">
    <source>
        <dbReference type="ARBA" id="ARBA00023136"/>
    </source>
</evidence>
<keyword evidence="4 7" id="KW-0472">Membrane</keyword>
<dbReference type="InterPro" id="IPR052337">
    <property type="entry name" value="SAT4-like"/>
</dbReference>
<evidence type="ECO:0000256" key="6">
    <source>
        <dbReference type="SAM" id="MobiDB-lite"/>
    </source>
</evidence>
<evidence type="ECO:0000256" key="1">
    <source>
        <dbReference type="ARBA" id="ARBA00004141"/>
    </source>
</evidence>
<organism evidence="9 10">
    <name type="scientific">Sporormia fimetaria CBS 119925</name>
    <dbReference type="NCBI Taxonomy" id="1340428"/>
    <lineage>
        <taxon>Eukaryota</taxon>
        <taxon>Fungi</taxon>
        <taxon>Dikarya</taxon>
        <taxon>Ascomycota</taxon>
        <taxon>Pezizomycotina</taxon>
        <taxon>Dothideomycetes</taxon>
        <taxon>Pleosporomycetidae</taxon>
        <taxon>Pleosporales</taxon>
        <taxon>Sporormiaceae</taxon>
        <taxon>Sporormia</taxon>
    </lineage>
</organism>
<feature type="transmembrane region" description="Helical" evidence="7">
    <location>
        <begin position="177"/>
        <end position="200"/>
    </location>
</feature>
<proteinExistence type="inferred from homology"/>
<name>A0A6A6VFV3_9PLEO</name>
<reference evidence="9" key="1">
    <citation type="journal article" date="2020" name="Stud. Mycol.">
        <title>101 Dothideomycetes genomes: a test case for predicting lifestyles and emergence of pathogens.</title>
        <authorList>
            <person name="Haridas S."/>
            <person name="Albert R."/>
            <person name="Binder M."/>
            <person name="Bloem J."/>
            <person name="Labutti K."/>
            <person name="Salamov A."/>
            <person name="Andreopoulos B."/>
            <person name="Baker S."/>
            <person name="Barry K."/>
            <person name="Bills G."/>
            <person name="Bluhm B."/>
            <person name="Cannon C."/>
            <person name="Castanera R."/>
            <person name="Culley D."/>
            <person name="Daum C."/>
            <person name="Ezra D."/>
            <person name="Gonzalez J."/>
            <person name="Henrissat B."/>
            <person name="Kuo A."/>
            <person name="Liang C."/>
            <person name="Lipzen A."/>
            <person name="Lutzoni F."/>
            <person name="Magnuson J."/>
            <person name="Mondo S."/>
            <person name="Nolan M."/>
            <person name="Ohm R."/>
            <person name="Pangilinan J."/>
            <person name="Park H.-J."/>
            <person name="Ramirez L."/>
            <person name="Alfaro M."/>
            <person name="Sun H."/>
            <person name="Tritt A."/>
            <person name="Yoshinaga Y."/>
            <person name="Zwiers L.-H."/>
            <person name="Turgeon B."/>
            <person name="Goodwin S."/>
            <person name="Spatafora J."/>
            <person name="Crous P."/>
            <person name="Grigoriev I."/>
        </authorList>
    </citation>
    <scope>NUCLEOTIDE SEQUENCE</scope>
    <source>
        <strain evidence="9">CBS 119925</strain>
    </source>
</reference>
<keyword evidence="2 7" id="KW-0812">Transmembrane</keyword>
<dbReference type="PANTHER" id="PTHR33048">
    <property type="entry name" value="PTH11-LIKE INTEGRAL MEMBRANE PROTEIN (AFU_ORTHOLOGUE AFUA_5G11245)"/>
    <property type="match status" value="1"/>
</dbReference>
<dbReference type="EMBL" id="MU006568">
    <property type="protein sequence ID" value="KAF2748686.1"/>
    <property type="molecule type" value="Genomic_DNA"/>
</dbReference>
<comment type="subcellular location">
    <subcellularLocation>
        <location evidence="1">Membrane</location>
        <topology evidence="1">Multi-pass membrane protein</topology>
    </subcellularLocation>
</comment>
<dbReference type="AlphaFoldDB" id="A0A6A6VFV3"/>
<dbReference type="Pfam" id="PF20684">
    <property type="entry name" value="Fung_rhodopsin"/>
    <property type="match status" value="1"/>
</dbReference>
<dbReference type="Proteomes" id="UP000799440">
    <property type="component" value="Unassembled WGS sequence"/>
</dbReference>
<comment type="similarity">
    <text evidence="5">Belongs to the SAT4 family.</text>
</comment>
<feature type="transmembrane region" description="Helical" evidence="7">
    <location>
        <begin position="88"/>
        <end position="115"/>
    </location>
</feature>
<dbReference type="PANTHER" id="PTHR33048:SF158">
    <property type="entry name" value="MEMBRANE PROTEIN PTH11-LIKE, PUTATIVE-RELATED"/>
    <property type="match status" value="1"/>
</dbReference>
<feature type="transmembrane region" description="Helical" evidence="7">
    <location>
        <begin position="6"/>
        <end position="27"/>
    </location>
</feature>
<feature type="compositionally biased region" description="Basic and acidic residues" evidence="6">
    <location>
        <begin position="322"/>
        <end position="343"/>
    </location>
</feature>
<sequence length="375" mass="42971">MTRYPLQETCLGVIVGTPILAAVFVGLRIHSRRKLGVQLGWDDWAIIAATLLSIAVIGPSWRFVKMWNFGMHIWQVDRRKMEPDYDEFYGVLMSLHLINIPILPLAKISMILLLLRIGSVISWLRKVLYGILAFTVGSAVVPWVIMIFICPPMTGNTWKPRTFGNLHCMGRLAMGRMLIFVTCANLFTDLLILPIPFVIVRRWLSASWRSKLVVVSVFLCGLVVTAISAAKIYLSYRDRIFAQNKIDWTYDINFCINHIENNVAIIMANIPILRGMVTQWIYRLRGKERSTSRPGYNTSDRESRLKWPFRRTLNSAGYTRKSSNDSRLDRPRPDNSSDQKILPEQEEFDFELITPKTHHTRPLSPVSIADRAPPA</sequence>
<evidence type="ECO:0000256" key="3">
    <source>
        <dbReference type="ARBA" id="ARBA00022989"/>
    </source>
</evidence>
<evidence type="ECO:0000256" key="5">
    <source>
        <dbReference type="ARBA" id="ARBA00038359"/>
    </source>
</evidence>
<evidence type="ECO:0000313" key="10">
    <source>
        <dbReference type="Proteomes" id="UP000799440"/>
    </source>
</evidence>
<feature type="domain" description="Rhodopsin" evidence="8">
    <location>
        <begin position="27"/>
        <end position="277"/>
    </location>
</feature>
<accession>A0A6A6VFV3</accession>
<keyword evidence="10" id="KW-1185">Reference proteome</keyword>
<feature type="transmembrane region" description="Helical" evidence="7">
    <location>
        <begin position="212"/>
        <end position="234"/>
    </location>
</feature>
<dbReference type="InterPro" id="IPR049326">
    <property type="entry name" value="Rhodopsin_dom_fungi"/>
</dbReference>
<feature type="region of interest" description="Disordered" evidence="6">
    <location>
        <begin position="316"/>
        <end position="375"/>
    </location>
</feature>
<protein>
    <recommendedName>
        <fullName evidence="8">Rhodopsin domain-containing protein</fullName>
    </recommendedName>
</protein>
<gene>
    <name evidence="9" type="ORF">M011DRAFT_476083</name>
</gene>